<dbReference type="InterPro" id="IPR044122">
    <property type="entry name" value="UPF0261_N"/>
</dbReference>
<dbReference type="Pfam" id="PF06792">
    <property type="entry name" value="UPF0261"/>
    <property type="match status" value="1"/>
</dbReference>
<dbReference type="OrthoDB" id="9776369at2"/>
<dbReference type="Proteomes" id="UP000320582">
    <property type="component" value="Unassembled WGS sequence"/>
</dbReference>
<protein>
    <submittedName>
        <fullName evidence="3">Uncharacterized protein (UPF0261 family)</fullName>
    </submittedName>
</protein>
<dbReference type="PANTHER" id="PTHR31862">
    <property type="entry name" value="UPF0261 DOMAIN PROTEIN (AFU_ORTHOLOGUE AFUA_1G10120)"/>
    <property type="match status" value="1"/>
</dbReference>
<dbReference type="InterPro" id="IPR056778">
    <property type="entry name" value="UPF0261_C"/>
</dbReference>
<dbReference type="InterPro" id="IPR051353">
    <property type="entry name" value="Tobamovirus_resist_UPF0261"/>
</dbReference>
<reference evidence="3 4" key="1">
    <citation type="submission" date="2019-06" db="EMBL/GenBank/DDBJ databases">
        <title>Genomic Encyclopedia of Archaeal and Bacterial Type Strains, Phase II (KMG-II): from individual species to whole genera.</title>
        <authorList>
            <person name="Goeker M."/>
        </authorList>
    </citation>
    <scope>NUCLEOTIDE SEQUENCE [LARGE SCALE GENOMIC DNA]</scope>
    <source>
        <strain evidence="3 4">DSM 18423</strain>
    </source>
</reference>
<evidence type="ECO:0000259" key="1">
    <source>
        <dbReference type="Pfam" id="PF06792"/>
    </source>
</evidence>
<evidence type="ECO:0000313" key="3">
    <source>
        <dbReference type="EMBL" id="TQM89516.1"/>
    </source>
</evidence>
<name>A0A543K361_9RHOB</name>
<accession>A0A543K361</accession>
<dbReference type="AlphaFoldDB" id="A0A543K361"/>
<dbReference type="EMBL" id="VFPT01000006">
    <property type="protein sequence ID" value="TQM89516.1"/>
    <property type="molecule type" value="Genomic_DNA"/>
</dbReference>
<sequence length="376" mass="39034">MARVLLIGTKETKGAELAALTKALQAHGLTVALIDISLGAGGVVLPSADKLALMSQRTAEVAVKARALAPESIAALGIGGGTGGEIALDVLCGLPSDLPRMLITTLAFDPRARLADSAITLVPTLCDIEGMNPTLARVFAQSAAMIAGVQNIRPVAPSDRPAIAVSTLGATGPAGIAIARTLAGYGLESTMFHSNGYGGAAFARFVREGNASGVIDMNLHELGRMNLAGVCVPMADRFTVAGGLPRVVLPGALNFLGLGAIETIDATYLARPHYRHSGYFTHVKLTQPEMEHQALALANALNQATGPTCVLVPMGGFSHEDRPGGAIEDLALREITADTLQSNGRAFDVERLPYHINAPETARSAVDALLQRMPDV</sequence>
<evidence type="ECO:0000259" key="2">
    <source>
        <dbReference type="Pfam" id="PF23189"/>
    </source>
</evidence>
<proteinExistence type="predicted"/>
<evidence type="ECO:0000313" key="4">
    <source>
        <dbReference type="Proteomes" id="UP000320582"/>
    </source>
</evidence>
<feature type="domain" description="UPF0261" evidence="2">
    <location>
        <begin position="160"/>
        <end position="372"/>
    </location>
</feature>
<dbReference type="Gene3D" id="3.40.50.12020">
    <property type="entry name" value="Uncharacterised protein family UPF0261, NN domain"/>
    <property type="match status" value="1"/>
</dbReference>
<organism evidence="3 4">
    <name type="scientific">Roseinatronobacter monicus</name>
    <dbReference type="NCBI Taxonomy" id="393481"/>
    <lineage>
        <taxon>Bacteria</taxon>
        <taxon>Pseudomonadati</taxon>
        <taxon>Pseudomonadota</taxon>
        <taxon>Alphaproteobacteria</taxon>
        <taxon>Rhodobacterales</taxon>
        <taxon>Paracoccaceae</taxon>
        <taxon>Roseinatronobacter</taxon>
    </lineage>
</organism>
<dbReference type="Pfam" id="PF23189">
    <property type="entry name" value="UPF0261_C"/>
    <property type="match status" value="1"/>
</dbReference>
<feature type="domain" description="UPF0261" evidence="1">
    <location>
        <begin position="54"/>
        <end position="151"/>
    </location>
</feature>
<dbReference type="RefSeq" id="WP_142085928.1">
    <property type="nucleotide sequence ID" value="NZ_VFPT01000006.1"/>
</dbReference>
<keyword evidence="4" id="KW-1185">Reference proteome</keyword>
<dbReference type="Gene3D" id="3.40.50.12030">
    <property type="entry name" value="Uncharacterised protein family UPF0261, NC domain"/>
    <property type="match status" value="1"/>
</dbReference>
<dbReference type="PANTHER" id="PTHR31862:SF1">
    <property type="entry name" value="UPF0261 DOMAIN PROTEIN (AFU_ORTHOLOGUE AFUA_1G10120)"/>
    <property type="match status" value="1"/>
</dbReference>
<comment type="caution">
    <text evidence="3">The sequence shown here is derived from an EMBL/GenBank/DDBJ whole genome shotgun (WGS) entry which is preliminary data.</text>
</comment>
<gene>
    <name evidence="3" type="ORF">BD293_4536</name>
</gene>